<dbReference type="Proteomes" id="UP000236621">
    <property type="component" value="Unassembled WGS sequence"/>
</dbReference>
<keyword evidence="2" id="KW-1185">Reference proteome</keyword>
<comment type="caution">
    <text evidence="1">The sequence shown here is derived from an EMBL/GenBank/DDBJ whole genome shotgun (WGS) entry which is preliminary data.</text>
</comment>
<organism evidence="1 2">
    <name type="scientific">Tolypocladium capitatum</name>
    <dbReference type="NCBI Taxonomy" id="45235"/>
    <lineage>
        <taxon>Eukaryota</taxon>
        <taxon>Fungi</taxon>
        <taxon>Dikarya</taxon>
        <taxon>Ascomycota</taxon>
        <taxon>Pezizomycotina</taxon>
        <taxon>Sordariomycetes</taxon>
        <taxon>Hypocreomycetidae</taxon>
        <taxon>Hypocreales</taxon>
        <taxon>Ophiocordycipitaceae</taxon>
        <taxon>Tolypocladium</taxon>
    </lineage>
</organism>
<sequence>MEQGTLQPDFGRVATNFREAAVQLERCANLPAVDGGTRMMERMDMIMEQLVSLRQTVQQGFAEAGQRMDALDQKVTEMGQSMLALDRKVTVSNKNFTARLQNSIVVHESVDLAPLHSVVTGELMRGFPSNLQELDALTAREVDALLIQLGEPARGRPDARKRQLESALGVRTRALLTSAAGLRYHWAFIVGPKNETSGSRGQLSRVKDSLSFAGNPPTPQSVWQYEDREIPMAPTTRLLVRILVGKVKSKRRLESIFKTTPVRPDVYGWNCVEWVKEALESAGQDDRALGTAVTDWQSVRDTAMWYIECKHEAGRFGEYYDPTRASTWDMLEGKELIP</sequence>
<evidence type="ECO:0000313" key="2">
    <source>
        <dbReference type="Proteomes" id="UP000236621"/>
    </source>
</evidence>
<proteinExistence type="predicted"/>
<dbReference type="EMBL" id="NRSZ01000827">
    <property type="protein sequence ID" value="PNY24938.1"/>
    <property type="molecule type" value="Genomic_DNA"/>
</dbReference>
<gene>
    <name evidence="1" type="ORF">TCAP_05126</name>
</gene>
<name>A0A2K3QBL6_9HYPO</name>
<reference evidence="1 2" key="1">
    <citation type="submission" date="2017-08" db="EMBL/GenBank/DDBJ databases">
        <title>Harnessing the power of phylogenomics to disentangle the directionality and signatures of interkingdom host jumping in the parasitic fungal genus Tolypocladium.</title>
        <authorList>
            <person name="Quandt C.A."/>
            <person name="Patterson W."/>
            <person name="Spatafora J.W."/>
        </authorList>
    </citation>
    <scope>NUCLEOTIDE SEQUENCE [LARGE SCALE GENOMIC DNA]</scope>
    <source>
        <strain evidence="1 2">CBS 113982</strain>
    </source>
</reference>
<dbReference type="OrthoDB" id="2679825at2759"/>
<evidence type="ECO:0000313" key="1">
    <source>
        <dbReference type="EMBL" id="PNY24938.1"/>
    </source>
</evidence>
<protein>
    <submittedName>
        <fullName evidence="1">Uncharacterized protein</fullName>
    </submittedName>
</protein>
<dbReference type="Pfam" id="PF21858">
    <property type="entry name" value="DUF6914"/>
    <property type="match status" value="1"/>
</dbReference>
<dbReference type="AlphaFoldDB" id="A0A2K3QBL6"/>
<accession>A0A2K3QBL6</accession>
<dbReference type="InterPro" id="IPR054208">
    <property type="entry name" value="DUF6914"/>
</dbReference>